<proteinExistence type="predicted"/>
<dbReference type="GO" id="GO:0003700">
    <property type="term" value="F:DNA-binding transcription factor activity"/>
    <property type="evidence" value="ECO:0007669"/>
    <property type="project" value="TreeGrafter"/>
</dbReference>
<evidence type="ECO:0000256" key="2">
    <source>
        <dbReference type="ARBA" id="ARBA00023125"/>
    </source>
</evidence>
<dbReference type="InterPro" id="IPR009057">
    <property type="entry name" value="Homeodomain-like_sf"/>
</dbReference>
<dbReference type="PROSITE" id="PS50977">
    <property type="entry name" value="HTH_TETR_2"/>
    <property type="match status" value="1"/>
</dbReference>
<feature type="DNA-binding region" description="H-T-H motif" evidence="4">
    <location>
        <begin position="45"/>
        <end position="64"/>
    </location>
</feature>
<dbReference type="InterPro" id="IPR050109">
    <property type="entry name" value="HTH-type_TetR-like_transc_reg"/>
</dbReference>
<dbReference type="Gene3D" id="1.10.10.60">
    <property type="entry name" value="Homeodomain-like"/>
    <property type="match status" value="1"/>
</dbReference>
<dbReference type="AlphaFoldDB" id="A0A160N4N3"/>
<keyword evidence="1" id="KW-0805">Transcription regulation</keyword>
<gene>
    <name evidence="6" type="ORF">ATSB10_30180</name>
</gene>
<evidence type="ECO:0000256" key="4">
    <source>
        <dbReference type="PROSITE-ProRule" id="PRU00335"/>
    </source>
</evidence>
<dbReference type="OrthoDB" id="9796019at2"/>
<name>A0A160N4N3_9GAMM</name>
<keyword evidence="7" id="KW-1185">Reference proteome</keyword>
<dbReference type="Pfam" id="PF16859">
    <property type="entry name" value="TetR_C_11"/>
    <property type="match status" value="1"/>
</dbReference>
<dbReference type="InterPro" id="IPR036271">
    <property type="entry name" value="Tet_transcr_reg_TetR-rel_C_sf"/>
</dbReference>
<dbReference type="SUPFAM" id="SSF46689">
    <property type="entry name" value="Homeodomain-like"/>
    <property type="match status" value="1"/>
</dbReference>
<dbReference type="EMBL" id="CP014841">
    <property type="protein sequence ID" value="AND70472.1"/>
    <property type="molecule type" value="Genomic_DNA"/>
</dbReference>
<dbReference type="KEGG" id="dtx:ATSB10_30180"/>
<keyword evidence="3" id="KW-0804">Transcription</keyword>
<dbReference type="PANTHER" id="PTHR30055">
    <property type="entry name" value="HTH-TYPE TRANSCRIPTIONAL REGULATOR RUTR"/>
    <property type="match status" value="1"/>
</dbReference>
<organism evidence="6 7">
    <name type="scientific">Dyella thiooxydans</name>
    <dbReference type="NCBI Taxonomy" id="445710"/>
    <lineage>
        <taxon>Bacteria</taxon>
        <taxon>Pseudomonadati</taxon>
        <taxon>Pseudomonadota</taxon>
        <taxon>Gammaproteobacteria</taxon>
        <taxon>Lysobacterales</taxon>
        <taxon>Rhodanobacteraceae</taxon>
        <taxon>Dyella</taxon>
    </lineage>
</organism>
<dbReference type="STRING" id="445710.ATSB10_30180"/>
<evidence type="ECO:0000259" key="5">
    <source>
        <dbReference type="PROSITE" id="PS50977"/>
    </source>
</evidence>
<protein>
    <submittedName>
        <fullName evidence="6">Putative tetR-family transcriptional regulator</fullName>
    </submittedName>
</protein>
<dbReference type="Gene3D" id="1.10.357.10">
    <property type="entry name" value="Tetracycline Repressor, domain 2"/>
    <property type="match status" value="1"/>
</dbReference>
<accession>A0A160N4N3</accession>
<dbReference type="PATRIC" id="fig|445710.3.peg.3016"/>
<reference evidence="6 7" key="1">
    <citation type="submission" date="2016-02" db="EMBL/GenBank/DDBJ databases">
        <title>Complete genome sequencing and analysis of ATSB10, Dyella thiooxydans isolated from rhizosphere soil of sunflower (Helianthus annuus L.).</title>
        <authorList>
            <person name="Lee Y."/>
            <person name="Hwangbo K."/>
            <person name="Chung H."/>
            <person name="Yoo J."/>
            <person name="Kim K.Y."/>
            <person name="Sa T.M."/>
            <person name="Um Y."/>
            <person name="Madhaiyan M."/>
        </authorList>
    </citation>
    <scope>NUCLEOTIDE SEQUENCE [LARGE SCALE GENOMIC DNA]</scope>
    <source>
        <strain evidence="6 7">ATSB10</strain>
    </source>
</reference>
<evidence type="ECO:0000313" key="7">
    <source>
        <dbReference type="Proteomes" id="UP000077255"/>
    </source>
</evidence>
<sequence>MERNRSNEKKTRIPSGAAVQSAALTDQLYRAFFEEWAERGFAALSLERIAARAGAGKAAIYRRFHSKLAFAEAALANLGPRVALPQDFGSLESDVLSFLMSLRSVLRHPLIRRILPDLHAEAARSEEMRAINTRVAAIRRELGRALIDRAIARNELPASLDRELALDLLPATLYWRMVVIGRTPTRSDVRAMAHAISTALRGAGDNCVEGGE</sequence>
<dbReference type="GO" id="GO:0000976">
    <property type="term" value="F:transcription cis-regulatory region binding"/>
    <property type="evidence" value="ECO:0007669"/>
    <property type="project" value="TreeGrafter"/>
</dbReference>
<evidence type="ECO:0000256" key="1">
    <source>
        <dbReference type="ARBA" id="ARBA00023015"/>
    </source>
</evidence>
<dbReference type="RefSeq" id="WP_063673501.1">
    <property type="nucleotide sequence ID" value="NZ_CP014841.1"/>
</dbReference>
<evidence type="ECO:0000256" key="3">
    <source>
        <dbReference type="ARBA" id="ARBA00023163"/>
    </source>
</evidence>
<dbReference type="Proteomes" id="UP000077255">
    <property type="component" value="Chromosome"/>
</dbReference>
<dbReference type="SUPFAM" id="SSF48498">
    <property type="entry name" value="Tetracyclin repressor-like, C-terminal domain"/>
    <property type="match status" value="1"/>
</dbReference>
<evidence type="ECO:0000313" key="6">
    <source>
        <dbReference type="EMBL" id="AND70472.1"/>
    </source>
</evidence>
<dbReference type="Pfam" id="PF00440">
    <property type="entry name" value="TetR_N"/>
    <property type="match status" value="1"/>
</dbReference>
<dbReference type="InterPro" id="IPR011075">
    <property type="entry name" value="TetR_C"/>
</dbReference>
<feature type="domain" description="HTH tetR-type" evidence="5">
    <location>
        <begin position="22"/>
        <end position="82"/>
    </location>
</feature>
<dbReference type="InterPro" id="IPR001647">
    <property type="entry name" value="HTH_TetR"/>
</dbReference>
<dbReference type="PANTHER" id="PTHR30055:SF148">
    <property type="entry name" value="TETR-FAMILY TRANSCRIPTIONAL REGULATOR"/>
    <property type="match status" value="1"/>
</dbReference>
<keyword evidence="2 4" id="KW-0238">DNA-binding</keyword>